<dbReference type="PANTHER" id="PTHR47345:SF1">
    <property type="entry name" value="CUT9-INTERACTING PROTEIN SCN1"/>
    <property type="match status" value="1"/>
</dbReference>
<dbReference type="OrthoDB" id="413993at2759"/>
<protein>
    <submittedName>
        <fullName evidence="2">Metallo-dependent hydrolase</fullName>
    </submittedName>
</protein>
<dbReference type="Proteomes" id="UP000298138">
    <property type="component" value="Unassembled WGS sequence"/>
</dbReference>
<dbReference type="InterPro" id="IPR032466">
    <property type="entry name" value="Metal_Hydrolase"/>
</dbReference>
<reference evidence="2 3" key="1">
    <citation type="submission" date="2019-04" db="EMBL/GenBank/DDBJ databases">
        <title>Comparative genomics and transcriptomics to analyze fruiting body development in filamentous ascomycetes.</title>
        <authorList>
            <consortium name="DOE Joint Genome Institute"/>
            <person name="Lutkenhaus R."/>
            <person name="Traeger S."/>
            <person name="Breuer J."/>
            <person name="Kuo A."/>
            <person name="Lipzen A."/>
            <person name="Pangilinan J."/>
            <person name="Dilworth D."/>
            <person name="Sandor L."/>
            <person name="Poggeler S."/>
            <person name="Barry K."/>
            <person name="Grigoriev I.V."/>
            <person name="Nowrousian M."/>
        </authorList>
    </citation>
    <scope>NUCLEOTIDE SEQUENCE [LARGE SCALE GENOMIC DNA]</scope>
    <source>
        <strain evidence="2 3">CBS 389.68</strain>
    </source>
</reference>
<dbReference type="InParanoid" id="A0A4S2MYW8"/>
<gene>
    <name evidence="2" type="ORF">EX30DRAFT_241512</name>
</gene>
<dbReference type="GO" id="GO:0016788">
    <property type="term" value="F:hydrolase activity, acting on ester bonds"/>
    <property type="evidence" value="ECO:0007669"/>
    <property type="project" value="InterPro"/>
</dbReference>
<dbReference type="Gene3D" id="3.20.20.140">
    <property type="entry name" value="Metal-dependent hydrolases"/>
    <property type="match status" value="1"/>
</dbReference>
<feature type="compositionally biased region" description="Basic and acidic residues" evidence="1">
    <location>
        <begin position="267"/>
        <end position="281"/>
    </location>
</feature>
<accession>A0A4S2MYW8</accession>
<feature type="compositionally biased region" description="Acidic residues" evidence="1">
    <location>
        <begin position="250"/>
        <end position="266"/>
    </location>
</feature>
<dbReference type="InterPro" id="IPR053044">
    <property type="entry name" value="Metallo-hydrolase/TatD-type"/>
</dbReference>
<keyword evidence="2" id="KW-0378">Hydrolase</keyword>
<evidence type="ECO:0000313" key="2">
    <source>
        <dbReference type="EMBL" id="TGZ81978.1"/>
    </source>
</evidence>
<dbReference type="Pfam" id="PF01026">
    <property type="entry name" value="TatD_DNase"/>
    <property type="match status" value="1"/>
</dbReference>
<keyword evidence="3" id="KW-1185">Reference proteome</keyword>
<feature type="region of interest" description="Disordered" evidence="1">
    <location>
        <begin position="250"/>
        <end position="290"/>
    </location>
</feature>
<dbReference type="SUPFAM" id="SSF51556">
    <property type="entry name" value="Metallo-dependent hydrolases"/>
    <property type="match status" value="1"/>
</dbReference>
<dbReference type="InterPro" id="IPR001130">
    <property type="entry name" value="TatD-like"/>
</dbReference>
<dbReference type="EMBL" id="ML220117">
    <property type="protein sequence ID" value="TGZ81978.1"/>
    <property type="molecule type" value="Genomic_DNA"/>
</dbReference>
<name>A0A4S2MYW8_9PEZI</name>
<proteinExistence type="predicted"/>
<dbReference type="PANTHER" id="PTHR47345">
    <property type="entry name" value="CUT9-INTERACTING PROTEIN SCN1"/>
    <property type="match status" value="1"/>
</dbReference>
<evidence type="ECO:0000256" key="1">
    <source>
        <dbReference type="SAM" id="MobiDB-lite"/>
    </source>
</evidence>
<sequence>MPSSSDIPWHLGIHDAHCHPTDTPTTLSLIPSLQTTTLTIMSTRFEDQPLVASTASQHPTTTIPSFGHHPWFSYLLYDSSSPHLCSLTSSPAELKKAHYTHVLHSAPSDDFLALLPAPTELSTVLDELRERLQRFPNALVGEIGMDRGFRLPLLEEPVTAPGATPLRKEGQRLSDYRVTIEHQKTVFEAQLRVAGELGRAVSVHGVGCHGAVFEVMRGLWKGRERQVERWRERRRRRRKVAEGEYEFLPDMAESDFEDDEDGEDGDGEKMQEKETRSRVESSRSYTPQPFPPRLCLHSFSAPLQQLEQWLKPPSPTTRYPSDVFFSFSTTINASPVRGHLSKVEELIKRVPENAVLVESDLHTAGPEIDKALAEAVRFVCRVRGWGMEDGVRRLARNWRRFVYGDEEGGM</sequence>
<organism evidence="2 3">
    <name type="scientific">Ascodesmis nigricans</name>
    <dbReference type="NCBI Taxonomy" id="341454"/>
    <lineage>
        <taxon>Eukaryota</taxon>
        <taxon>Fungi</taxon>
        <taxon>Dikarya</taxon>
        <taxon>Ascomycota</taxon>
        <taxon>Pezizomycotina</taxon>
        <taxon>Pezizomycetes</taxon>
        <taxon>Pezizales</taxon>
        <taxon>Ascodesmidaceae</taxon>
        <taxon>Ascodesmis</taxon>
    </lineage>
</organism>
<evidence type="ECO:0000313" key="3">
    <source>
        <dbReference type="Proteomes" id="UP000298138"/>
    </source>
</evidence>
<dbReference type="FunCoup" id="A0A4S2MYW8">
    <property type="interactions" value="41"/>
</dbReference>
<dbReference type="AlphaFoldDB" id="A0A4S2MYW8"/>